<dbReference type="SMR" id="Q74H32"/>
<dbReference type="InterPro" id="IPR021618">
    <property type="entry name" value="DUF3232"/>
</dbReference>
<dbReference type="InParanoid" id="Q74H32"/>
<dbReference type="eggNOG" id="ENOG5033VMM">
    <property type="taxonomic scope" value="Bacteria"/>
</dbReference>
<dbReference type="Proteomes" id="UP000000577">
    <property type="component" value="Chromosome"/>
</dbReference>
<dbReference type="PDB" id="2RDC">
    <property type="method" value="X-ray"/>
    <property type="resolution" value="1.80 A"/>
    <property type="chains" value="A/B=1-152"/>
</dbReference>
<dbReference type="Gene3D" id="1.10.287.800">
    <property type="entry name" value="protein ne1242"/>
    <property type="match status" value="1"/>
</dbReference>
<evidence type="ECO:0000313" key="2">
    <source>
        <dbReference type="Proteomes" id="UP000000577"/>
    </source>
</evidence>
<name>Q74H32_GEOSL</name>
<dbReference type="EMBL" id="AE017180">
    <property type="protein sequence ID" value="AAR33396.1"/>
    <property type="molecule type" value="Genomic_DNA"/>
</dbReference>
<evidence type="ECO:0007829" key="3">
    <source>
        <dbReference type="PDB" id="2RDC"/>
    </source>
</evidence>
<dbReference type="RefSeq" id="WP_010940738.1">
    <property type="nucleotide sequence ID" value="NC_002939.5"/>
</dbReference>
<organism evidence="1 2">
    <name type="scientific">Geobacter sulfurreducens (strain ATCC 51573 / DSM 12127 / PCA)</name>
    <dbReference type="NCBI Taxonomy" id="243231"/>
    <lineage>
        <taxon>Bacteria</taxon>
        <taxon>Pseudomonadati</taxon>
        <taxon>Thermodesulfobacteriota</taxon>
        <taxon>Desulfuromonadia</taxon>
        <taxon>Geobacterales</taxon>
        <taxon>Geobacteraceae</taxon>
        <taxon>Geobacter</taxon>
    </lineage>
</organism>
<reference evidence="1 2" key="3">
    <citation type="journal article" date="2012" name="BMC Genomics">
        <title>Comparative genomic analysis of Geobacter sulfurreducens KN400, a strain with enhanced capacity for extracellular electron transfer and electricity production.</title>
        <authorList>
            <person name="Butler J.E."/>
            <person name="Young N.D."/>
            <person name="Aklujkar M."/>
            <person name="Lovley D.R."/>
        </authorList>
    </citation>
    <scope>NUCLEOTIDE SEQUENCE [LARGE SCALE GENOMIC DNA]</scope>
    <source>
        <strain evidence="2">ATCC 51573 / DSM 12127 / PCA</strain>
    </source>
</reference>
<evidence type="ECO:0000313" key="1">
    <source>
        <dbReference type="EMBL" id="AAR33396.1"/>
    </source>
</evidence>
<accession>Q74H32</accession>
<protein>
    <submittedName>
        <fullName evidence="1">Uncharacterized protein</fullName>
    </submittedName>
</protein>
<dbReference type="PDBsum" id="2RDC"/>
<reference evidence="3" key="2">
    <citation type="submission" date="2007-09" db="PDB data bank">
        <title>Crystal structure of protein of unknown function (NP_951123.1) from Geobacter sulfurreducens at 1.80 A resolution.</title>
        <authorList>
            <consortium name="Joint Center for Structural Genomics (JCSG)"/>
        </authorList>
    </citation>
    <scope>X-RAY CRYSTALLOGRAPHY (1.80 ANGSTROMS)</scope>
</reference>
<dbReference type="STRING" id="243231.GSU0061"/>
<keyword evidence="2" id="KW-1185">Reference proteome</keyword>
<dbReference type="OrthoDB" id="5402322at2"/>
<gene>
    <name evidence="1" type="ordered locus">GSU0061</name>
</gene>
<dbReference type="KEGG" id="gsu:GSU0061"/>
<dbReference type="PATRIC" id="fig|243231.5.peg.62"/>
<sequence>MQQPTASVVSYVAEYHKATETTMGRYKKVIEITGHDEVAAKLLEGLIDAGTRYFSKVVEMEHRMASARFRLDGEELRELTETLDRSRRLAHESLISSLHVFNRYIVKEYGEELKEAGIEGGIFPKPEANRDRIAIADWAGELLTGIYENRHR</sequence>
<dbReference type="EvolutionaryTrace" id="Q74H32"/>
<keyword evidence="3" id="KW-0002">3D-structure</keyword>
<dbReference type="EnsemblBacteria" id="AAR33396">
    <property type="protein sequence ID" value="AAR33396"/>
    <property type="gene ID" value="GSU0061"/>
</dbReference>
<proteinExistence type="evidence at protein level"/>
<reference evidence="1 2" key="1">
    <citation type="journal article" date="2003" name="Science">
        <title>Genome of Geobacter sulfurreducens: metal reduction in subsurface environments.</title>
        <authorList>
            <person name="Methe B.A."/>
            <person name="Nelson K.E."/>
            <person name="Eisen J.A."/>
            <person name="Paulsen I.T."/>
            <person name="Nelson W."/>
            <person name="Heidelberg J.F."/>
            <person name="Wu D."/>
            <person name="Wu M."/>
            <person name="Ward N."/>
            <person name="Beanan M.J."/>
            <person name="Dodson R.J."/>
            <person name="Madupu R."/>
            <person name="Brinkac L.M."/>
            <person name="Daugherty S.C."/>
            <person name="DeBoy R.T."/>
            <person name="Durkin A.S."/>
            <person name="Gwinn M."/>
            <person name="Kolonay J.F."/>
            <person name="Sullivan S.A."/>
            <person name="Haft D.H."/>
            <person name="Selengut J."/>
            <person name="Davidsen T.M."/>
            <person name="Zafar N."/>
            <person name="White O."/>
            <person name="Tran B."/>
            <person name="Romero C."/>
            <person name="Forberger H.A."/>
            <person name="Weidman J."/>
            <person name="Khouri H."/>
            <person name="Feldblyum T.V."/>
            <person name="Utterback T.R."/>
            <person name="Van Aken S.E."/>
            <person name="Lovley D.R."/>
            <person name="Fraser C.M."/>
        </authorList>
    </citation>
    <scope>NUCLEOTIDE SEQUENCE [LARGE SCALE GENOMIC DNA]</scope>
    <source>
        <strain evidence="2">ATCC 51573 / DSM 12127 / PCA</strain>
    </source>
</reference>
<dbReference type="Pfam" id="PF11554">
    <property type="entry name" value="DUF3232"/>
    <property type="match status" value="1"/>
</dbReference>
<dbReference type="HOGENOM" id="CLU_1784097_0_0_7"/>
<dbReference type="AlphaFoldDB" id="Q74H32"/>